<dbReference type="AlphaFoldDB" id="A0AAV7L6U5"/>
<gene>
    <name evidence="4" type="ORF">NDU88_000537</name>
</gene>
<feature type="region of interest" description="Disordered" evidence="2">
    <location>
        <begin position="578"/>
        <end position="615"/>
    </location>
</feature>
<feature type="compositionally biased region" description="Low complexity" evidence="2">
    <location>
        <begin position="831"/>
        <end position="842"/>
    </location>
</feature>
<feature type="compositionally biased region" description="Low complexity" evidence="2">
    <location>
        <begin position="368"/>
        <end position="380"/>
    </location>
</feature>
<reference evidence="4" key="1">
    <citation type="journal article" date="2022" name="bioRxiv">
        <title>Sequencing and chromosome-scale assembly of the giantPleurodeles waltlgenome.</title>
        <authorList>
            <person name="Brown T."/>
            <person name="Elewa A."/>
            <person name="Iarovenko S."/>
            <person name="Subramanian E."/>
            <person name="Araus A.J."/>
            <person name="Petzold A."/>
            <person name="Susuki M."/>
            <person name="Suzuki K.-i.T."/>
            <person name="Hayashi T."/>
            <person name="Toyoda A."/>
            <person name="Oliveira C."/>
            <person name="Osipova E."/>
            <person name="Leigh N.D."/>
            <person name="Simon A."/>
            <person name="Yun M.H."/>
        </authorList>
    </citation>
    <scope>NUCLEOTIDE SEQUENCE</scope>
    <source>
        <strain evidence="4">20211129_DDA</strain>
        <tissue evidence="4">Liver</tissue>
    </source>
</reference>
<dbReference type="InterPro" id="IPR001212">
    <property type="entry name" value="Somatomedin_B_dom"/>
</dbReference>
<feature type="region of interest" description="Disordered" evidence="2">
    <location>
        <begin position="518"/>
        <end position="552"/>
    </location>
</feature>
<feature type="region of interest" description="Disordered" evidence="2">
    <location>
        <begin position="895"/>
        <end position="919"/>
    </location>
</feature>
<sequence>MGATGRCSLSPPLCCLGKNDTCMRRDCYCDEYCSRKVPPDCCSDYNGTCNRERTTQASRTTSTRISPNGTTTGITPTTRNDLPVTTHTTNTGTSKPRTANTSTATRISTSEQSTRSNTPLGTSTQLNSGSTSKGNITTSSQGMEIVSTATITTSAITPANTPIGGHNTGSNLELETLTQLKSESTSKGIITTSSRGTEIVSTSSITADEIKAASTPIGGNTTGSNLALGTLTQVKSGFTSKGVTTHTSLSTEIVRTAAITIHHITAATTTIGEHTHDSSFATETTTQWGGGSISIDFTTIAGLGMETESTTAMATGKTPGGSTTEQSWLISKSTSTPSKVESNSSAFSTNSRTSMETASTTAIVISPITTSSTPPSEPTVGQSWESLPSTQAKDGSFSNYFTEISGNSMNAVTSPVIAIDSYTPTSTAVKGTTAVQGMAAATPTEGKDGAMSSSITANPVLSMEAVSTTAAVIKAITVAGVVKDAPTIKDASTNFSLSMETGNISLIAIDNITAASTRGRKTTTGHSLEGLKSTGSSLAVEPSTQEKSGVSNNVFTKDSGLDMVITTTTGKALVSFAASGTQSKESTTEQNTAARTSTQVKGESPHNGFTTNSGLNIKTGSTTIVMINTSTVASTPASESSTGQRWESLKSTDIGILEGIQTQSKGTFSSTGYTIDFGNLKPATTTDMASNTTPRAHHSTALGQVSTGVFIKGITSLSSVSRTELLTLTTVNDLLSIHPSEGATIKAFDPIAVTEHGPNSLINSTTSPRITALVNGTSKKETILSNHTHKSVTAPPDGGTSMVESRTETLRHSITSASAKAKDEGRTYPVTETTPSNTSIETTTHRADTITPLHQITPGTNAIKTNENTTSTQDSSISMQTFSKLNEDITTIKSSTTRDSNTSTEAKVTSGNSGNLRTTESITAGTTLNNTAQLISEHAVDSTALESTSANDNVIHNTMKSSLEDKMSTNASQFTPATAKLSASAVTSSSNVTNVEASKSTTAKISFNTIANTSLGYTLNIKTFKSTSTNGIMVKTTTRRPVATTTPGNITTIAYNILPVDFLNSRSFENPNTEEIKALTTRPTGSLSSSIGTETVSARVTNSTIEQLSQNNIIKNRTTKITAPFQMTSRGTPESISNAKSMVTSTNTTAFKQVSRENQVATRVVITSRSSMTGDTTALRKGSTTTVPAEKQRDLTEITSTGRTLHPSTRGTDETHIHVSLGVSTLLNLTDAAVRERILQQLNQLMRKWFSDSNMTLTWKRGRVK</sequence>
<accession>A0AAV7L6U5</accession>
<evidence type="ECO:0000256" key="1">
    <source>
        <dbReference type="ARBA" id="ARBA00023157"/>
    </source>
</evidence>
<evidence type="ECO:0000259" key="3">
    <source>
        <dbReference type="PROSITE" id="PS50958"/>
    </source>
</evidence>
<name>A0AAV7L6U5_PLEWA</name>
<feature type="region of interest" description="Disordered" evidence="2">
    <location>
        <begin position="312"/>
        <end position="353"/>
    </location>
</feature>
<feature type="compositionally biased region" description="Polar residues" evidence="2">
    <location>
        <begin position="381"/>
        <end position="391"/>
    </location>
</feature>
<feature type="compositionally biased region" description="Polar residues" evidence="2">
    <location>
        <begin position="533"/>
        <end position="552"/>
    </location>
</feature>
<feature type="region of interest" description="Disordered" evidence="2">
    <location>
        <begin position="815"/>
        <end position="842"/>
    </location>
</feature>
<feature type="region of interest" description="Disordered" evidence="2">
    <location>
        <begin position="54"/>
        <end position="138"/>
    </location>
</feature>
<feature type="compositionally biased region" description="Polar residues" evidence="2">
    <location>
        <begin position="79"/>
        <end position="138"/>
    </location>
</feature>
<feature type="compositionally biased region" description="Polar residues" evidence="2">
    <location>
        <begin position="320"/>
        <end position="353"/>
    </location>
</feature>
<keyword evidence="1" id="KW-1015">Disulfide bond</keyword>
<feature type="region of interest" description="Disordered" evidence="2">
    <location>
        <begin position="368"/>
        <end position="391"/>
    </location>
</feature>
<dbReference type="EMBL" id="JANPWB010000015">
    <property type="protein sequence ID" value="KAJ1087361.1"/>
    <property type="molecule type" value="Genomic_DNA"/>
</dbReference>
<dbReference type="PROSITE" id="PS50958">
    <property type="entry name" value="SMB_2"/>
    <property type="match status" value="1"/>
</dbReference>
<dbReference type="Proteomes" id="UP001066276">
    <property type="component" value="Chromosome 11"/>
</dbReference>
<evidence type="ECO:0000313" key="5">
    <source>
        <dbReference type="Proteomes" id="UP001066276"/>
    </source>
</evidence>
<evidence type="ECO:0000313" key="4">
    <source>
        <dbReference type="EMBL" id="KAJ1087361.1"/>
    </source>
</evidence>
<evidence type="ECO:0000256" key="2">
    <source>
        <dbReference type="SAM" id="MobiDB-lite"/>
    </source>
</evidence>
<proteinExistence type="predicted"/>
<organism evidence="4 5">
    <name type="scientific">Pleurodeles waltl</name>
    <name type="common">Iberian ribbed newt</name>
    <dbReference type="NCBI Taxonomy" id="8319"/>
    <lineage>
        <taxon>Eukaryota</taxon>
        <taxon>Metazoa</taxon>
        <taxon>Chordata</taxon>
        <taxon>Craniata</taxon>
        <taxon>Vertebrata</taxon>
        <taxon>Euteleostomi</taxon>
        <taxon>Amphibia</taxon>
        <taxon>Batrachia</taxon>
        <taxon>Caudata</taxon>
        <taxon>Salamandroidea</taxon>
        <taxon>Salamandridae</taxon>
        <taxon>Pleurodelinae</taxon>
        <taxon>Pleurodeles</taxon>
    </lineage>
</organism>
<feature type="domain" description="SMB" evidence="3">
    <location>
        <begin position="3"/>
        <end position="54"/>
    </location>
</feature>
<comment type="caution">
    <text evidence="4">The sequence shown here is derived from an EMBL/GenBank/DDBJ whole genome shotgun (WGS) entry which is preliminary data.</text>
</comment>
<keyword evidence="5" id="KW-1185">Reference proteome</keyword>
<feature type="compositionally biased region" description="Low complexity" evidence="2">
    <location>
        <begin position="55"/>
        <end position="78"/>
    </location>
</feature>
<protein>
    <recommendedName>
        <fullName evidence="3">SMB domain-containing protein</fullName>
    </recommendedName>
</protein>
<feature type="region of interest" description="Disordered" evidence="2">
    <location>
        <begin position="857"/>
        <end position="876"/>
    </location>
</feature>